<evidence type="ECO:0000259" key="1">
    <source>
        <dbReference type="PROSITE" id="PS50994"/>
    </source>
</evidence>
<gene>
    <name evidence="2" type="ORF">Tci_401343</name>
</gene>
<name>A0A699HQR7_TANCI</name>
<dbReference type="InterPro" id="IPR036397">
    <property type="entry name" value="RNaseH_sf"/>
</dbReference>
<comment type="caution">
    <text evidence="2">The sequence shown here is derived from an EMBL/GenBank/DDBJ whole genome shotgun (WGS) entry which is preliminary data.</text>
</comment>
<dbReference type="AlphaFoldDB" id="A0A699HQR7"/>
<dbReference type="GO" id="GO:0015074">
    <property type="term" value="P:DNA integration"/>
    <property type="evidence" value="ECO:0007669"/>
    <property type="project" value="InterPro"/>
</dbReference>
<proteinExistence type="predicted"/>
<organism evidence="2">
    <name type="scientific">Tanacetum cinerariifolium</name>
    <name type="common">Dalmatian daisy</name>
    <name type="synonym">Chrysanthemum cinerariifolium</name>
    <dbReference type="NCBI Taxonomy" id="118510"/>
    <lineage>
        <taxon>Eukaryota</taxon>
        <taxon>Viridiplantae</taxon>
        <taxon>Streptophyta</taxon>
        <taxon>Embryophyta</taxon>
        <taxon>Tracheophyta</taxon>
        <taxon>Spermatophyta</taxon>
        <taxon>Magnoliopsida</taxon>
        <taxon>eudicotyledons</taxon>
        <taxon>Gunneridae</taxon>
        <taxon>Pentapetalae</taxon>
        <taxon>asterids</taxon>
        <taxon>campanulids</taxon>
        <taxon>Asterales</taxon>
        <taxon>Asteraceae</taxon>
        <taxon>Asteroideae</taxon>
        <taxon>Anthemideae</taxon>
        <taxon>Anthemidinae</taxon>
        <taxon>Tanacetum</taxon>
    </lineage>
</organism>
<dbReference type="EMBL" id="BKCJ010166700">
    <property type="protein sequence ID" value="GEY29369.1"/>
    <property type="molecule type" value="Genomic_DNA"/>
</dbReference>
<dbReference type="SUPFAM" id="SSF53098">
    <property type="entry name" value="Ribonuclease H-like"/>
    <property type="match status" value="1"/>
</dbReference>
<dbReference type="InterPro" id="IPR001584">
    <property type="entry name" value="Integrase_cat-core"/>
</dbReference>
<reference evidence="2" key="1">
    <citation type="journal article" date="2019" name="Sci. Rep.">
        <title>Draft genome of Tanacetum cinerariifolium, the natural source of mosquito coil.</title>
        <authorList>
            <person name="Yamashiro T."/>
            <person name="Shiraishi A."/>
            <person name="Satake H."/>
            <person name="Nakayama K."/>
        </authorList>
    </citation>
    <scope>NUCLEOTIDE SEQUENCE</scope>
</reference>
<evidence type="ECO:0000313" key="2">
    <source>
        <dbReference type="EMBL" id="GEY29369.1"/>
    </source>
</evidence>
<protein>
    <submittedName>
        <fullName evidence="2">Ribonuclease H-like domain-containing protein</fullName>
    </submittedName>
</protein>
<feature type="domain" description="Integrase catalytic" evidence="1">
    <location>
        <begin position="1"/>
        <end position="72"/>
    </location>
</feature>
<dbReference type="PANTHER" id="PTHR42648:SF32">
    <property type="entry name" value="RIBONUCLEASE H-LIKE DOMAIN, GAG-PRE-INTEGRASE DOMAIN PROTEIN-RELATED"/>
    <property type="match status" value="1"/>
</dbReference>
<sequence length="138" mass="15804">MEYSNARTPQQNRVAERENRTLIEAARTMLADSLLPITFWAEAVNTACYVLNRALVTKSHNKTPYELLNGKTPRLDFMRPFGCLVTILNTLDPLGKFEGNADEGFLVRDLDEFCEMKGIKRNIAMPELHSKMKLQKKE</sequence>
<dbReference type="InterPro" id="IPR012337">
    <property type="entry name" value="RNaseH-like_sf"/>
</dbReference>
<dbReference type="Gene3D" id="3.30.420.10">
    <property type="entry name" value="Ribonuclease H-like superfamily/Ribonuclease H"/>
    <property type="match status" value="1"/>
</dbReference>
<dbReference type="GO" id="GO:0003676">
    <property type="term" value="F:nucleic acid binding"/>
    <property type="evidence" value="ECO:0007669"/>
    <property type="project" value="InterPro"/>
</dbReference>
<dbReference type="InterPro" id="IPR039537">
    <property type="entry name" value="Retrotran_Ty1/copia-like"/>
</dbReference>
<accession>A0A699HQR7</accession>
<dbReference type="PANTHER" id="PTHR42648">
    <property type="entry name" value="TRANSPOSASE, PUTATIVE-RELATED"/>
    <property type="match status" value="1"/>
</dbReference>
<dbReference type="PROSITE" id="PS50994">
    <property type="entry name" value="INTEGRASE"/>
    <property type="match status" value="1"/>
</dbReference>